<proteinExistence type="inferred from homology"/>
<reference evidence="4 5" key="1">
    <citation type="submission" date="2021-06" db="EMBL/GenBank/DDBJ databases">
        <title>Rheinheimera indica sp. nov., isolated from deep-sea sediment.</title>
        <authorList>
            <person name="Wang Z."/>
            <person name="Zhang X.-Y."/>
        </authorList>
    </citation>
    <scope>NUCLEOTIDE SEQUENCE [LARGE SCALE GENOMIC DNA]</scope>
    <source>
        <strain evidence="4 5">SM2107</strain>
    </source>
</reference>
<organism evidence="4 5">
    <name type="scientific">Arsukibacterium indicum</name>
    <dbReference type="NCBI Taxonomy" id="2848612"/>
    <lineage>
        <taxon>Bacteria</taxon>
        <taxon>Pseudomonadati</taxon>
        <taxon>Pseudomonadota</taxon>
        <taxon>Gammaproteobacteria</taxon>
        <taxon>Chromatiales</taxon>
        <taxon>Chromatiaceae</taxon>
        <taxon>Arsukibacterium</taxon>
    </lineage>
</organism>
<dbReference type="Proteomes" id="UP000704611">
    <property type="component" value="Unassembled WGS sequence"/>
</dbReference>
<accession>A0ABS6MJJ4</accession>
<comment type="similarity">
    <text evidence="1">Belongs to the myoviridae tail sheath protein family.</text>
</comment>
<comment type="caution">
    <text evidence="4">The sequence shown here is derived from an EMBL/GenBank/DDBJ whole genome shotgun (WGS) entry which is preliminary data.</text>
</comment>
<evidence type="ECO:0000259" key="3">
    <source>
        <dbReference type="Pfam" id="PF17482"/>
    </source>
</evidence>
<keyword evidence="5" id="KW-1185">Reference proteome</keyword>
<evidence type="ECO:0000256" key="1">
    <source>
        <dbReference type="ARBA" id="ARBA00008005"/>
    </source>
</evidence>
<evidence type="ECO:0000259" key="2">
    <source>
        <dbReference type="Pfam" id="PF04984"/>
    </source>
</evidence>
<gene>
    <name evidence="4" type="ORF">KQY15_07795</name>
</gene>
<dbReference type="PANTHER" id="PTHR35861">
    <property type="match status" value="1"/>
</dbReference>
<evidence type="ECO:0000313" key="4">
    <source>
        <dbReference type="EMBL" id="MBV2128992.1"/>
    </source>
</evidence>
<dbReference type="InterPro" id="IPR052042">
    <property type="entry name" value="Tail_sheath_structural"/>
</dbReference>
<dbReference type="InterPro" id="IPR020287">
    <property type="entry name" value="Tail_sheath_C"/>
</dbReference>
<protein>
    <submittedName>
        <fullName evidence="4">Phage tail sheath subtilisin-like domain-containing protein</fullName>
    </submittedName>
</protein>
<dbReference type="PANTHER" id="PTHR35861:SF1">
    <property type="entry name" value="PHAGE TAIL SHEATH PROTEIN"/>
    <property type="match status" value="1"/>
</dbReference>
<dbReference type="Pfam" id="PF17482">
    <property type="entry name" value="Phage_sheath_1C"/>
    <property type="match status" value="1"/>
</dbReference>
<dbReference type="Pfam" id="PF04984">
    <property type="entry name" value="Phage_sheath_1"/>
    <property type="match status" value="1"/>
</dbReference>
<feature type="domain" description="Tail sheath protein subtilisin-like" evidence="2">
    <location>
        <begin position="104"/>
        <end position="278"/>
    </location>
</feature>
<name>A0ABS6MJJ4_9GAMM</name>
<dbReference type="EMBL" id="JAHRID010000003">
    <property type="protein sequence ID" value="MBV2128992.1"/>
    <property type="molecule type" value="Genomic_DNA"/>
</dbReference>
<dbReference type="PROSITE" id="PS51257">
    <property type="entry name" value="PROKAR_LIPOPROTEIN"/>
    <property type="match status" value="1"/>
</dbReference>
<evidence type="ECO:0000313" key="5">
    <source>
        <dbReference type="Proteomes" id="UP000704611"/>
    </source>
</evidence>
<dbReference type="InterPro" id="IPR035089">
    <property type="entry name" value="Phage_sheath_subtilisin"/>
</dbReference>
<feature type="domain" description="Tail sheath protein C-terminal" evidence="3">
    <location>
        <begin position="282"/>
        <end position="387"/>
    </location>
</feature>
<dbReference type="RefSeq" id="WP_217668629.1">
    <property type="nucleotide sequence ID" value="NZ_JAHRID010000003.1"/>
</dbReference>
<sequence>MPDYTRPGVYVNEIPASSQPVTAVATCTVVFVGCAASGPVNQPVLISSFTEYQRLFQRTAEAEQHSQPDPMTLAVMAFFGNGGKDAYICRLASKNDENDVAGLTVNDYNRFYQTVLATLHDYSLLLLPGQQWHSNKHAQSNAVISATLAFCQQQRQCMLLLDLAADVQLSSAAGASSLGLPASSFAALYYPWVTITNPLAKGTLTIPPAAVAAGLYCRNDARYGVWKAPAGVSAKLIGITGLVYQIDDNLQQQLNPMGINCIRTLPRVGTVIWGARTLASQADPDWRYISVRRTAIFIEQSVLQSLQWAVFEPNDHSLWQAVRRNISNFMVTLFRAGAFQGASPQEAFFVRCGLNETMTQQDITQHRLIIELGFAPVKPAEFVVIRITYPLGSP</sequence>